<organism evidence="1 2">
    <name type="scientific">Pseudoroseomonas ludipueritiae</name>
    <dbReference type="NCBI Taxonomy" id="198093"/>
    <lineage>
        <taxon>Bacteria</taxon>
        <taxon>Pseudomonadati</taxon>
        <taxon>Pseudomonadota</taxon>
        <taxon>Alphaproteobacteria</taxon>
        <taxon>Acetobacterales</taxon>
        <taxon>Acetobacteraceae</taxon>
        <taxon>Pseudoroseomonas</taxon>
    </lineage>
</organism>
<evidence type="ECO:0000313" key="2">
    <source>
        <dbReference type="Proteomes" id="UP000603940"/>
    </source>
</evidence>
<comment type="caution">
    <text evidence="1">The sequence shown here is derived from an EMBL/GenBank/DDBJ whole genome shotgun (WGS) entry which is preliminary data.</text>
</comment>
<protein>
    <submittedName>
        <fullName evidence="1">Uncharacterized protein</fullName>
    </submittedName>
</protein>
<evidence type="ECO:0000313" key="1">
    <source>
        <dbReference type="EMBL" id="MBC9176325.1"/>
    </source>
</evidence>
<proteinExistence type="predicted"/>
<dbReference type="Proteomes" id="UP000603940">
    <property type="component" value="Unassembled WGS sequence"/>
</dbReference>
<dbReference type="RefSeq" id="WP_187777483.1">
    <property type="nucleotide sequence ID" value="NZ_JACTUZ010000011.1"/>
</dbReference>
<sequence length="189" mass="20723">MALSALVLCSRALLKIGAQPVASFDEGTAEAEVAANLYPSVRDAMLSSHPWSFATGQMDLPRLAELPFADYRHAYQVPADFLRVLSAGSGGAGRGLFYRLHEQRLHTDADQVTLTYVFRPEESEFPPFFAAALVTRLAAEFCIPLTESTSRAEMLHRMADGEFRAARLADSQQATVKAIEDFPLIMARG</sequence>
<reference evidence="1 2" key="1">
    <citation type="journal article" date="2009" name="Int. J. Syst. Evol. Microbiol.">
        <title>Transfer of Teichococcus ludipueritiae and Muricoccus roseus to the genus Roseomonas, as Roseomonas ludipueritiae comb. nov. and Roseomonas rosea comb. nov., respectively, and emended description of the genus Roseomonas.</title>
        <authorList>
            <person name="Sanchez-Porro C."/>
            <person name="Gallego V."/>
            <person name="Busse H.J."/>
            <person name="Kampfer P."/>
            <person name="Ventosa A."/>
        </authorList>
    </citation>
    <scope>NUCLEOTIDE SEQUENCE [LARGE SCALE GENOMIC DNA]</scope>
    <source>
        <strain evidence="1 2">DSM 14915</strain>
    </source>
</reference>
<accession>A0ABR7R3X9</accession>
<gene>
    <name evidence="1" type="ORF">IBL25_05150</name>
</gene>
<keyword evidence="2" id="KW-1185">Reference proteome</keyword>
<dbReference type="EMBL" id="JACTUZ010000011">
    <property type="protein sequence ID" value="MBC9176325.1"/>
    <property type="molecule type" value="Genomic_DNA"/>
</dbReference>
<name>A0ABR7R3X9_9PROT</name>